<gene>
    <name evidence="1" type="ORF">MHM_04600</name>
</gene>
<reference evidence="1" key="2">
    <citation type="submission" date="2011-11" db="EMBL/GenBank/DDBJ databases">
        <authorList>
            <person name="Barker E."/>
        </authorList>
    </citation>
    <scope>NUCLEOTIDE SEQUENCE</scope>
    <source>
        <strain evidence="1">Birmingham 1</strain>
    </source>
</reference>
<name>G8C3T0_9MOLU</name>
<dbReference type="HOGENOM" id="CLU_081511_0_0_14"/>
<dbReference type="KEGG" id="mhb:MHM_04600"/>
<accession>G8C3T0</accession>
<proteinExistence type="predicted"/>
<dbReference type="EMBL" id="HE613254">
    <property type="protein sequence ID" value="CCE66978.1"/>
    <property type="molecule type" value="Genomic_DNA"/>
</dbReference>
<protein>
    <submittedName>
        <fullName evidence="1">Uncharacterized protein</fullName>
    </submittedName>
</protein>
<reference evidence="1" key="1">
    <citation type="submission" date="2011-11" db="EMBL/GenBank/DDBJ databases">
        <title>Complete genome sequence of Candidatus Mycoplasma haemominutum.</title>
        <authorList>
            <person name="Barker E.N."/>
            <person name="Darby A.C."/>
            <person name="Helps C.R."/>
            <person name="Peters I.R."/>
            <person name="Hughes M.A."/>
            <person name="Radford A.D."/>
            <person name="Novacco M."/>
            <person name="Boretti F."/>
            <person name="Hofmann-Lehmann R."/>
            <person name="Tasker S."/>
        </authorList>
    </citation>
    <scope>NUCLEOTIDE SEQUENCE</scope>
    <source>
        <strain evidence="1">Birmingham 1</strain>
    </source>
</reference>
<dbReference type="AlphaFoldDB" id="G8C3T0"/>
<evidence type="ECO:0000313" key="1">
    <source>
        <dbReference type="EMBL" id="CCE66978.1"/>
    </source>
</evidence>
<organism evidence="1">
    <name type="scientific">Candidatus Mycoplasma haematominutum 'Birmingham 1'</name>
    <dbReference type="NCBI Taxonomy" id="1116213"/>
    <lineage>
        <taxon>Bacteria</taxon>
        <taxon>Bacillati</taxon>
        <taxon>Mycoplasmatota</taxon>
        <taxon>Mollicutes</taxon>
        <taxon>Mycoplasmataceae</taxon>
        <taxon>Mycoplasma</taxon>
    </lineage>
</organism>
<dbReference type="PATRIC" id="fig|1116213.3.peg.498"/>
<sequence>MGGGVVTGSVWAVSANSSAIGAGLQKAFTPIVSWFTPNSDQSSAASTFNLFSWVSPAWSAVASWITSATSTLVNWVTQAFQVLSQYQTHWATLQPWLKGLNTTVLKSEEIWAFLSSLHQKAPNLFNFFTDTEKRNKFIQLFSGDEGQKNMKAFKVLSGSDKQFESYFKVEEGVLLRLVNKFSQEPDKVFDRMSRLTKVISELSTKYSSGGDSVGGSSAAPSTPYIFDAQRLDKFFQDRGKGAQLAYELGMKFEVGLHSTAIPVPPGASTATSIVASLFGALLGNSETSSVKK</sequence>